<dbReference type="InterPro" id="IPR004107">
    <property type="entry name" value="Integrase_SAM-like_N"/>
</dbReference>
<dbReference type="InterPro" id="IPR002104">
    <property type="entry name" value="Integrase_catalytic"/>
</dbReference>
<reference evidence="9" key="1">
    <citation type="journal article" date="2019" name="Int. J. Syst. Evol. Microbiol.">
        <title>The Global Catalogue of Microorganisms (GCM) 10K type strain sequencing project: providing services to taxonomists for standard genome sequencing and annotation.</title>
        <authorList>
            <consortium name="The Broad Institute Genomics Platform"/>
            <consortium name="The Broad Institute Genome Sequencing Center for Infectious Disease"/>
            <person name="Wu L."/>
            <person name="Ma J."/>
        </authorList>
    </citation>
    <scope>NUCLEOTIDE SEQUENCE [LARGE SCALE GENOMIC DNA]</scope>
    <source>
        <strain evidence="9">KCTC 42585</strain>
    </source>
</reference>
<feature type="domain" description="Core-binding (CB)" evidence="7">
    <location>
        <begin position="95"/>
        <end position="178"/>
    </location>
</feature>
<proteinExistence type="inferred from homology"/>
<dbReference type="InterPro" id="IPR044068">
    <property type="entry name" value="CB"/>
</dbReference>
<evidence type="ECO:0000256" key="3">
    <source>
        <dbReference type="ARBA" id="ARBA00023125"/>
    </source>
</evidence>
<dbReference type="Gene3D" id="1.10.150.130">
    <property type="match status" value="1"/>
</dbReference>
<keyword evidence="3 5" id="KW-0238">DNA-binding</keyword>
<dbReference type="Proteomes" id="UP001597468">
    <property type="component" value="Unassembled WGS sequence"/>
</dbReference>
<dbReference type="InterPro" id="IPR011010">
    <property type="entry name" value="DNA_brk_join_enz"/>
</dbReference>
<evidence type="ECO:0000256" key="1">
    <source>
        <dbReference type="ARBA" id="ARBA00008857"/>
    </source>
</evidence>
<name>A0ABW5IWI3_9FLAO</name>
<evidence type="ECO:0000313" key="8">
    <source>
        <dbReference type="EMBL" id="MFD2517733.1"/>
    </source>
</evidence>
<evidence type="ECO:0000256" key="2">
    <source>
        <dbReference type="ARBA" id="ARBA00022908"/>
    </source>
</evidence>
<dbReference type="Pfam" id="PF13495">
    <property type="entry name" value="Phage_int_SAM_4"/>
    <property type="match status" value="1"/>
</dbReference>
<dbReference type="InterPro" id="IPR050090">
    <property type="entry name" value="Tyrosine_recombinase_XerCD"/>
</dbReference>
<keyword evidence="9" id="KW-1185">Reference proteome</keyword>
<gene>
    <name evidence="8" type="ORF">ACFSTG_07495</name>
</gene>
<protein>
    <submittedName>
        <fullName evidence="8">Tyrosine-type recombinase/integrase</fullName>
    </submittedName>
</protein>
<organism evidence="8 9">
    <name type="scientific">Salinimicrobium flavum</name>
    <dbReference type="NCBI Taxonomy" id="1737065"/>
    <lineage>
        <taxon>Bacteria</taxon>
        <taxon>Pseudomonadati</taxon>
        <taxon>Bacteroidota</taxon>
        <taxon>Flavobacteriia</taxon>
        <taxon>Flavobacteriales</taxon>
        <taxon>Flavobacteriaceae</taxon>
        <taxon>Salinimicrobium</taxon>
    </lineage>
</organism>
<dbReference type="PROSITE" id="PS51900">
    <property type="entry name" value="CB"/>
    <property type="match status" value="1"/>
</dbReference>
<dbReference type="EMBL" id="JBHULT010000006">
    <property type="protein sequence ID" value="MFD2517733.1"/>
    <property type="molecule type" value="Genomic_DNA"/>
</dbReference>
<accession>A0ABW5IWI3</accession>
<dbReference type="InterPro" id="IPR010998">
    <property type="entry name" value="Integrase_recombinase_N"/>
</dbReference>
<comment type="caution">
    <text evidence="8">The sequence shown here is derived from an EMBL/GenBank/DDBJ whole genome shotgun (WGS) entry which is preliminary data.</text>
</comment>
<evidence type="ECO:0000259" key="6">
    <source>
        <dbReference type="PROSITE" id="PS51898"/>
    </source>
</evidence>
<dbReference type="Pfam" id="PF00589">
    <property type="entry name" value="Phage_integrase"/>
    <property type="match status" value="1"/>
</dbReference>
<dbReference type="InterPro" id="IPR013762">
    <property type="entry name" value="Integrase-like_cat_sf"/>
</dbReference>
<dbReference type="RefSeq" id="WP_380750449.1">
    <property type="nucleotide sequence ID" value="NZ_JBHULT010000006.1"/>
</dbReference>
<dbReference type="Gene3D" id="1.10.443.10">
    <property type="entry name" value="Intergrase catalytic core"/>
    <property type="match status" value="1"/>
</dbReference>
<sequence>MANIKLSPLHHRGKLQIAIGFKYNEEVRKHLRELQGIEWSRTHRTFYLPFSLKNRQLLYRHLSSRNWYVDYSALQGLKEEKEEEKKVPKKVLFSRAQKKVLHEYVAYLRGQRLSESSVRTYYNFVLKLVDFIGEKPFAELTPRDIELFIEQRIAAENYALSTHRQCISAIKHFLQLYNCEKIDVSEIRRPKKSRYLPTVLSKEEVIHLLRVTRNLKHRAIIAMIYSSGLRIGELLELKLANIDVLRRQVIIKNSKGRKDRVVVLAESMLPLLNNYLSTYTPAVYFAEGQAGGPYTAQSIRTFLQESCRRAGIIKKVTPHTLRHSYATHMLENGIDIRYIQELLGHSKPETTMIYTHVSRKDIMKIESPLDVTVKEMLNSATDKNNANLLLSRNFKG</sequence>
<comment type="similarity">
    <text evidence="1">Belongs to the 'phage' integrase family.</text>
</comment>
<keyword evidence="4" id="KW-0233">DNA recombination</keyword>
<evidence type="ECO:0000259" key="7">
    <source>
        <dbReference type="PROSITE" id="PS51900"/>
    </source>
</evidence>
<dbReference type="PANTHER" id="PTHR30349:SF64">
    <property type="entry name" value="PROPHAGE INTEGRASE INTD-RELATED"/>
    <property type="match status" value="1"/>
</dbReference>
<dbReference type="SUPFAM" id="SSF56349">
    <property type="entry name" value="DNA breaking-rejoining enzymes"/>
    <property type="match status" value="1"/>
</dbReference>
<dbReference type="PANTHER" id="PTHR30349">
    <property type="entry name" value="PHAGE INTEGRASE-RELATED"/>
    <property type="match status" value="1"/>
</dbReference>
<feature type="domain" description="Tyr recombinase" evidence="6">
    <location>
        <begin position="195"/>
        <end position="367"/>
    </location>
</feature>
<dbReference type="PROSITE" id="PS51898">
    <property type="entry name" value="TYR_RECOMBINASE"/>
    <property type="match status" value="1"/>
</dbReference>
<keyword evidence="2" id="KW-0229">DNA integration</keyword>
<evidence type="ECO:0000256" key="5">
    <source>
        <dbReference type="PROSITE-ProRule" id="PRU01248"/>
    </source>
</evidence>
<evidence type="ECO:0000256" key="4">
    <source>
        <dbReference type="ARBA" id="ARBA00023172"/>
    </source>
</evidence>
<evidence type="ECO:0000313" key="9">
    <source>
        <dbReference type="Proteomes" id="UP001597468"/>
    </source>
</evidence>